<feature type="region of interest" description="Disordered" evidence="1">
    <location>
        <begin position="1"/>
        <end position="30"/>
    </location>
</feature>
<evidence type="ECO:0000313" key="2">
    <source>
        <dbReference type="EMBL" id="MBC5752867.1"/>
    </source>
</evidence>
<evidence type="ECO:0000256" key="1">
    <source>
        <dbReference type="SAM" id="MobiDB-lite"/>
    </source>
</evidence>
<gene>
    <name evidence="2" type="ORF">H8Z76_02305</name>
</gene>
<keyword evidence="3" id="KW-1185">Reference proteome</keyword>
<proteinExistence type="predicted"/>
<protein>
    <submittedName>
        <fullName evidence="2">Uncharacterized protein</fullName>
    </submittedName>
</protein>
<feature type="compositionally biased region" description="Polar residues" evidence="1">
    <location>
        <begin position="1"/>
        <end position="12"/>
    </location>
</feature>
<reference evidence="2 3" key="1">
    <citation type="submission" date="2020-08" db="EMBL/GenBank/DDBJ databases">
        <title>Genome public.</title>
        <authorList>
            <person name="Liu C."/>
            <person name="Sun Q."/>
        </authorList>
    </citation>
    <scope>NUCLEOTIDE SEQUENCE [LARGE SCALE GENOMIC DNA]</scope>
    <source>
        <strain evidence="2 3">BX0805</strain>
    </source>
</reference>
<organism evidence="2 3">
    <name type="scientific">Roseburia yibonii</name>
    <dbReference type="NCBI Taxonomy" id="2763063"/>
    <lineage>
        <taxon>Bacteria</taxon>
        <taxon>Bacillati</taxon>
        <taxon>Bacillota</taxon>
        <taxon>Clostridia</taxon>
        <taxon>Lachnospirales</taxon>
        <taxon>Lachnospiraceae</taxon>
        <taxon>Roseburia</taxon>
    </lineage>
</organism>
<accession>A0ABR7I7F1</accession>
<comment type="caution">
    <text evidence="2">The sequence shown here is derived from an EMBL/GenBank/DDBJ whole genome shotgun (WGS) entry which is preliminary data.</text>
</comment>
<name>A0ABR7I7F1_9FIRM</name>
<dbReference type="EMBL" id="JACOQH010000001">
    <property type="protein sequence ID" value="MBC5752867.1"/>
    <property type="molecule type" value="Genomic_DNA"/>
</dbReference>
<dbReference type="Proteomes" id="UP000621540">
    <property type="component" value="Unassembled WGS sequence"/>
</dbReference>
<dbReference type="RefSeq" id="WP_186981535.1">
    <property type="nucleotide sequence ID" value="NZ_JACOQH010000001.1"/>
</dbReference>
<sequence length="73" mass="8582">MKKAKCTNSEQKNPGGKKERGNLSTWERGKRRKNRVIHEVMHIIHKKVDNLCGLHSEKKERAFCIQIIKIYLP</sequence>
<evidence type="ECO:0000313" key="3">
    <source>
        <dbReference type="Proteomes" id="UP000621540"/>
    </source>
</evidence>